<organism evidence="2 3">
    <name type="scientific">Namhaeicola litoreus</name>
    <dbReference type="NCBI Taxonomy" id="1052145"/>
    <lineage>
        <taxon>Bacteria</taxon>
        <taxon>Pseudomonadati</taxon>
        <taxon>Bacteroidota</taxon>
        <taxon>Flavobacteriia</taxon>
        <taxon>Flavobacteriales</taxon>
        <taxon>Flavobacteriaceae</taxon>
        <taxon>Namhaeicola</taxon>
    </lineage>
</organism>
<accession>A0ABW3Y0A6</accession>
<sequence length="140" mass="15991">MELVLYRSYDEEGVNGTLFCNGKFICNTIELPWKENRVGASCIPEGTYDLHLRRSKRYGEHLHVTKVFGRKMILFHPANIALKELRGCIAPVSKLTGVGRGILSRRAMDVLMITVKSLKRANEELKLTIKQGNYELNRKI</sequence>
<gene>
    <name evidence="2" type="ORF">ACFQ39_06505</name>
</gene>
<dbReference type="Proteomes" id="UP001597201">
    <property type="component" value="Unassembled WGS sequence"/>
</dbReference>
<evidence type="ECO:0000313" key="3">
    <source>
        <dbReference type="Proteomes" id="UP001597201"/>
    </source>
</evidence>
<evidence type="ECO:0000259" key="1">
    <source>
        <dbReference type="Pfam" id="PF18925"/>
    </source>
</evidence>
<dbReference type="EMBL" id="JBHTMY010000002">
    <property type="protein sequence ID" value="MFD1315263.1"/>
    <property type="molecule type" value="Genomic_DNA"/>
</dbReference>
<name>A0ABW3Y0A6_9FLAO</name>
<keyword evidence="3" id="KW-1185">Reference proteome</keyword>
<proteinExistence type="predicted"/>
<comment type="caution">
    <text evidence="2">The sequence shown here is derived from an EMBL/GenBank/DDBJ whole genome shotgun (WGS) entry which is preliminary data.</text>
</comment>
<protein>
    <submittedName>
        <fullName evidence="2">DUF5675 family protein</fullName>
    </submittedName>
</protein>
<feature type="domain" description="DUF5675" evidence="1">
    <location>
        <begin position="5"/>
        <end position="115"/>
    </location>
</feature>
<evidence type="ECO:0000313" key="2">
    <source>
        <dbReference type="EMBL" id="MFD1315263.1"/>
    </source>
</evidence>
<reference evidence="3" key="1">
    <citation type="journal article" date="2019" name="Int. J. Syst. Evol. Microbiol.">
        <title>The Global Catalogue of Microorganisms (GCM) 10K type strain sequencing project: providing services to taxonomists for standard genome sequencing and annotation.</title>
        <authorList>
            <consortium name="The Broad Institute Genomics Platform"/>
            <consortium name="The Broad Institute Genome Sequencing Center for Infectious Disease"/>
            <person name="Wu L."/>
            <person name="Ma J."/>
        </authorList>
    </citation>
    <scope>NUCLEOTIDE SEQUENCE [LARGE SCALE GENOMIC DNA]</scope>
    <source>
        <strain evidence="3">CCUG 61485</strain>
    </source>
</reference>
<dbReference type="Pfam" id="PF18925">
    <property type="entry name" value="DUF5675"/>
    <property type="match status" value="1"/>
</dbReference>
<dbReference type="RefSeq" id="WP_377177242.1">
    <property type="nucleotide sequence ID" value="NZ_JBHTMY010000002.1"/>
</dbReference>
<dbReference type="InterPro" id="IPR043732">
    <property type="entry name" value="DUF5675"/>
</dbReference>